<dbReference type="RefSeq" id="XP_033580024.1">
    <property type="nucleotide sequence ID" value="XM_033717600.1"/>
</dbReference>
<proteinExistence type="predicted"/>
<dbReference type="SMART" id="SM00225">
    <property type="entry name" value="BTB"/>
    <property type="match status" value="1"/>
</dbReference>
<dbReference type="PROSITE" id="PS50097">
    <property type="entry name" value="BTB"/>
    <property type="match status" value="1"/>
</dbReference>
<reference evidence="2 4" key="1">
    <citation type="journal article" date="2020" name="Stud. Mycol.">
        <title>101 Dothideomycetes genomes: a test case for predicting lifestyles and emergence of pathogens.</title>
        <authorList>
            <person name="Haridas S."/>
            <person name="Albert R."/>
            <person name="Binder M."/>
            <person name="Bloem J."/>
            <person name="Labutti K."/>
            <person name="Salamov A."/>
            <person name="Andreopoulos B."/>
            <person name="Baker S."/>
            <person name="Barry K."/>
            <person name="Bills G."/>
            <person name="Bluhm B."/>
            <person name="Cannon C."/>
            <person name="Castanera R."/>
            <person name="Culley D."/>
            <person name="Daum C."/>
            <person name="Ezra D."/>
            <person name="Gonzalez J."/>
            <person name="Henrissat B."/>
            <person name="Kuo A."/>
            <person name="Liang C."/>
            <person name="Lipzen A."/>
            <person name="Lutzoni F."/>
            <person name="Magnuson J."/>
            <person name="Mondo S."/>
            <person name="Nolan M."/>
            <person name="Ohm R."/>
            <person name="Pangilinan J."/>
            <person name="Park H.-J."/>
            <person name="Ramirez L."/>
            <person name="Alfaro M."/>
            <person name="Sun H."/>
            <person name="Tritt A."/>
            <person name="Yoshinaga Y."/>
            <person name="Zwiers L.-H."/>
            <person name="Turgeon B."/>
            <person name="Goodwin S."/>
            <person name="Spatafora J."/>
            <person name="Crous P."/>
            <person name="Grigoriev I."/>
        </authorList>
    </citation>
    <scope>NUCLEOTIDE SEQUENCE</scope>
    <source>
        <strain evidence="2 4">CBS 304.34</strain>
    </source>
</reference>
<name>A0A6A6YWB2_9PEZI</name>
<dbReference type="AlphaFoldDB" id="A0A6A6YWB2"/>
<dbReference type="CDD" id="cd18186">
    <property type="entry name" value="BTB_POZ_ZBTB_KLHL-like"/>
    <property type="match status" value="1"/>
</dbReference>
<evidence type="ECO:0000313" key="4">
    <source>
        <dbReference type="RefSeq" id="XP_033580024.1"/>
    </source>
</evidence>
<reference evidence="4" key="2">
    <citation type="submission" date="2020-04" db="EMBL/GenBank/DDBJ databases">
        <authorList>
            <consortium name="NCBI Genome Project"/>
        </authorList>
    </citation>
    <scope>NUCLEOTIDE SEQUENCE</scope>
    <source>
        <strain evidence="4">CBS 304.34</strain>
    </source>
</reference>
<dbReference type="InterPro" id="IPR011333">
    <property type="entry name" value="SKP1/BTB/POZ_sf"/>
</dbReference>
<dbReference type="SUPFAM" id="SSF54695">
    <property type="entry name" value="POZ domain"/>
    <property type="match status" value="1"/>
</dbReference>
<dbReference type="GeneID" id="54458493"/>
<dbReference type="PANTHER" id="PTHR47843">
    <property type="entry name" value="BTB DOMAIN-CONTAINING PROTEIN-RELATED"/>
    <property type="match status" value="1"/>
</dbReference>
<protein>
    <recommendedName>
        <fullName evidence="1">BTB domain-containing protein</fullName>
    </recommendedName>
</protein>
<sequence length="245" mass="28212">MAATVKFKMPTDLKECPHKTEFPPLTAWDYEVSINVGKQKKEFRVFKGLLTYYSSYFAAALNGSFKEGVTQVVELEEDKPEVFEAFKRWMYNRRLRDQDPTPSWLKSTKYHQFLCEVFVFGDMRGIPGLKNMAIDQLHRATAESWVVPNDAIKYVYDNTPESSALRSFILCIYRSTLASVKAFMEHGKDHLTIDFIFDLLNEVDAQGGWKGMSQLSWARMDRCQWHDHSSPGEKLPPTSKDDATA</sequence>
<dbReference type="Gene3D" id="3.30.710.10">
    <property type="entry name" value="Potassium Channel Kv1.1, Chain A"/>
    <property type="match status" value="1"/>
</dbReference>
<evidence type="ECO:0000313" key="2">
    <source>
        <dbReference type="EMBL" id="KAF2813060.1"/>
    </source>
</evidence>
<evidence type="ECO:0000313" key="3">
    <source>
        <dbReference type="Proteomes" id="UP000504636"/>
    </source>
</evidence>
<keyword evidence="3" id="KW-1185">Reference proteome</keyword>
<dbReference type="InterPro" id="IPR000210">
    <property type="entry name" value="BTB/POZ_dom"/>
</dbReference>
<evidence type="ECO:0000259" key="1">
    <source>
        <dbReference type="PROSITE" id="PS50097"/>
    </source>
</evidence>
<dbReference type="EMBL" id="MU003696">
    <property type="protein sequence ID" value="KAF2813060.1"/>
    <property type="molecule type" value="Genomic_DNA"/>
</dbReference>
<accession>A0A6A6YWB2</accession>
<dbReference type="Proteomes" id="UP000504636">
    <property type="component" value="Unplaced"/>
</dbReference>
<dbReference type="PANTHER" id="PTHR47843:SF2">
    <property type="entry name" value="BTB DOMAIN-CONTAINING PROTEIN"/>
    <property type="match status" value="1"/>
</dbReference>
<dbReference type="OrthoDB" id="194443at2759"/>
<organism evidence="2">
    <name type="scientific">Mytilinidion resinicola</name>
    <dbReference type="NCBI Taxonomy" id="574789"/>
    <lineage>
        <taxon>Eukaryota</taxon>
        <taxon>Fungi</taxon>
        <taxon>Dikarya</taxon>
        <taxon>Ascomycota</taxon>
        <taxon>Pezizomycotina</taxon>
        <taxon>Dothideomycetes</taxon>
        <taxon>Pleosporomycetidae</taxon>
        <taxon>Mytilinidiales</taxon>
        <taxon>Mytilinidiaceae</taxon>
        <taxon>Mytilinidion</taxon>
    </lineage>
</organism>
<reference evidence="4" key="3">
    <citation type="submission" date="2025-04" db="UniProtKB">
        <authorList>
            <consortium name="RefSeq"/>
        </authorList>
    </citation>
    <scope>IDENTIFICATION</scope>
    <source>
        <strain evidence="4">CBS 304.34</strain>
    </source>
</reference>
<gene>
    <name evidence="2 4" type="ORF">BDZ99DRAFT_437889</name>
</gene>
<feature type="domain" description="BTB" evidence="1">
    <location>
        <begin position="30"/>
        <end position="99"/>
    </location>
</feature>
<dbReference type="Pfam" id="PF00651">
    <property type="entry name" value="BTB"/>
    <property type="match status" value="1"/>
</dbReference>